<dbReference type="Pfam" id="PF01943">
    <property type="entry name" value="Polysacc_synt"/>
    <property type="match status" value="1"/>
</dbReference>
<dbReference type="EMBL" id="VDEM01000031">
    <property type="protein sequence ID" value="KAF0823428.1"/>
    <property type="molecule type" value="Genomic_DNA"/>
</dbReference>
<feature type="transmembrane region" description="Helical" evidence="6">
    <location>
        <begin position="188"/>
        <end position="216"/>
    </location>
</feature>
<dbReference type="PANTHER" id="PTHR30250:SF29">
    <property type="entry name" value="POLYSACCHARIDE BIOSYNTHESIS PROTEIN C-TERMINAL DOMAIN-CONTAINING PROTEIN"/>
    <property type="match status" value="1"/>
</dbReference>
<reference evidence="7 8" key="1">
    <citation type="journal article" date="2020" name="G3 (Bethesda)">
        <title>Whole Genome Sequencing and Comparative Genomics of Two Nematicidal Bacillus Strains Reveals a Wide Range of Possible Virulence Factors.</title>
        <authorList>
            <person name="Susic N."/>
            <person name="Janezic S."/>
            <person name="Rupnik M."/>
            <person name="Geric Stare B."/>
        </authorList>
    </citation>
    <scope>NUCLEOTIDE SEQUENCE [LARGE SCALE GENOMIC DNA]</scope>
    <source>
        <strain evidence="7 8">I-1582</strain>
    </source>
</reference>
<dbReference type="GO" id="GO:0005886">
    <property type="term" value="C:plasma membrane"/>
    <property type="evidence" value="ECO:0007669"/>
    <property type="project" value="UniProtKB-SubCell"/>
</dbReference>
<evidence type="ECO:0000313" key="8">
    <source>
        <dbReference type="Proteomes" id="UP000465778"/>
    </source>
</evidence>
<evidence type="ECO:0000256" key="5">
    <source>
        <dbReference type="ARBA" id="ARBA00023136"/>
    </source>
</evidence>
<dbReference type="PANTHER" id="PTHR30250">
    <property type="entry name" value="PST FAMILY PREDICTED COLANIC ACID TRANSPORTER"/>
    <property type="match status" value="1"/>
</dbReference>
<feature type="transmembrane region" description="Helical" evidence="6">
    <location>
        <begin position="292"/>
        <end position="308"/>
    </location>
</feature>
<keyword evidence="5 6" id="KW-0472">Membrane</keyword>
<feature type="transmembrane region" description="Helical" evidence="6">
    <location>
        <begin position="54"/>
        <end position="76"/>
    </location>
</feature>
<feature type="transmembrane region" description="Helical" evidence="6">
    <location>
        <begin position="365"/>
        <end position="386"/>
    </location>
</feature>
<dbReference type="AlphaFoldDB" id="A0A800MVU5"/>
<organism evidence="7 8">
    <name type="scientific">Cytobacillus firmus</name>
    <name type="common">Bacillus firmus</name>
    <dbReference type="NCBI Taxonomy" id="1399"/>
    <lineage>
        <taxon>Bacteria</taxon>
        <taxon>Bacillati</taxon>
        <taxon>Bacillota</taxon>
        <taxon>Bacilli</taxon>
        <taxon>Bacillales</taxon>
        <taxon>Bacillaceae</taxon>
        <taxon>Cytobacillus</taxon>
    </lineage>
</organism>
<dbReference type="InterPro" id="IPR024923">
    <property type="entry name" value="PG_synth_SpoVB"/>
</dbReference>
<protein>
    <submittedName>
        <fullName evidence="7">Stage V sporulation protein</fullName>
    </submittedName>
</protein>
<dbReference type="InterPro" id="IPR050833">
    <property type="entry name" value="Poly_Biosynth_Transport"/>
</dbReference>
<comment type="subcellular location">
    <subcellularLocation>
        <location evidence="1">Cell membrane</location>
        <topology evidence="1">Multi-pass membrane protein</topology>
    </subcellularLocation>
</comment>
<feature type="transmembrane region" description="Helical" evidence="6">
    <location>
        <begin position="126"/>
        <end position="146"/>
    </location>
</feature>
<dbReference type="CDD" id="cd13124">
    <property type="entry name" value="MATE_SpoVB_like"/>
    <property type="match status" value="1"/>
</dbReference>
<feature type="transmembrane region" description="Helical" evidence="6">
    <location>
        <begin position="329"/>
        <end position="349"/>
    </location>
</feature>
<dbReference type="InterPro" id="IPR002797">
    <property type="entry name" value="Polysacc_synth"/>
</dbReference>
<keyword evidence="4 6" id="KW-1133">Transmembrane helix</keyword>
<gene>
    <name evidence="7" type="ORF">KIS1582_2799</name>
</gene>
<dbReference type="PIRSF" id="PIRSF038958">
    <property type="entry name" value="PG_synth_SpoVB"/>
    <property type="match status" value="1"/>
</dbReference>
<comment type="caution">
    <text evidence="7">The sequence shown here is derived from an EMBL/GenBank/DDBJ whole genome shotgun (WGS) entry which is preliminary data.</text>
</comment>
<dbReference type="Proteomes" id="UP000465778">
    <property type="component" value="Unassembled WGS sequence"/>
</dbReference>
<evidence type="ECO:0000313" key="7">
    <source>
        <dbReference type="EMBL" id="KAF0823428.1"/>
    </source>
</evidence>
<sequence>MGNLRPVQTSGDLFRGAFILTIAALITKILSAIYRVPFQNIVGDVGFYIYQQVYPFYGIIIVLSTYGFPVIISKLYAEKAALKKEQDIQNLFAVSAMVLSIIGFIGFSILYWGSDWLAARMGDPQLAILLRVVAAVFLLFPILSLFRGYFQGKGDMVPTAVSQVGEQLVRVITILLAAYVLVKGGNSLYMVGGGALFGAIPGGIIAILILITFFYINERKNLPPAISIDFKQGGKLAKTIIIQGFAICISSLVLIFIQLADSFNLYSLLLASGIEGEEAKALKGVYDRGQPIVQLGIVVATSMSLSLVPLISKEKMKNQPAFLHNKIRLALQIGILVGAAATVGLWNIIKPANIMLFENSSGSDVLAILSLLILLSSLIITITGILQGLGFIFFPAGAILLGFAAKLALNMLVVPSYGTIGAAVASCIALAAVLMLLIVKLQVYLKISLISLRFLFAAGFAALMMSVVLQLYLQTTALLPIPEPGRAFAGFQAVSGVALGGLTYLYIMFKGNTFKEEELALLPLGSKLMFLLPKKTRR</sequence>
<evidence type="ECO:0000256" key="3">
    <source>
        <dbReference type="ARBA" id="ARBA00022692"/>
    </source>
</evidence>
<feature type="transmembrane region" description="Helical" evidence="6">
    <location>
        <begin position="485"/>
        <end position="507"/>
    </location>
</feature>
<evidence type="ECO:0000256" key="6">
    <source>
        <dbReference type="SAM" id="Phobius"/>
    </source>
</evidence>
<feature type="transmembrane region" description="Helical" evidence="6">
    <location>
        <begin position="236"/>
        <end position="260"/>
    </location>
</feature>
<keyword evidence="3 6" id="KW-0812">Transmembrane</keyword>
<feature type="transmembrane region" description="Helical" evidence="6">
    <location>
        <begin position="451"/>
        <end position="473"/>
    </location>
</feature>
<evidence type="ECO:0000256" key="4">
    <source>
        <dbReference type="ARBA" id="ARBA00022989"/>
    </source>
</evidence>
<feature type="transmembrane region" description="Helical" evidence="6">
    <location>
        <begin position="393"/>
        <end position="414"/>
    </location>
</feature>
<name>A0A800MVU5_CYTFI</name>
<keyword evidence="2" id="KW-1003">Cell membrane</keyword>
<feature type="transmembrane region" description="Helical" evidence="6">
    <location>
        <begin position="12"/>
        <end position="34"/>
    </location>
</feature>
<feature type="transmembrane region" description="Helical" evidence="6">
    <location>
        <begin position="420"/>
        <end position="439"/>
    </location>
</feature>
<evidence type="ECO:0000256" key="1">
    <source>
        <dbReference type="ARBA" id="ARBA00004651"/>
    </source>
</evidence>
<evidence type="ECO:0000256" key="2">
    <source>
        <dbReference type="ARBA" id="ARBA00022475"/>
    </source>
</evidence>
<proteinExistence type="predicted"/>
<feature type="transmembrane region" description="Helical" evidence="6">
    <location>
        <begin position="88"/>
        <end position="114"/>
    </location>
</feature>
<accession>A0A800MVU5</accession>
<feature type="transmembrane region" description="Helical" evidence="6">
    <location>
        <begin position="167"/>
        <end position="182"/>
    </location>
</feature>